<dbReference type="PROSITE" id="PS51900">
    <property type="entry name" value="CB"/>
    <property type="match status" value="1"/>
</dbReference>
<dbReference type="InterPro" id="IPR044068">
    <property type="entry name" value="CB"/>
</dbReference>
<reference evidence="5 6" key="1">
    <citation type="journal article" date="2015" name="Nature">
        <title>rRNA introns, odd ribosomes, and small enigmatic genomes across a large radiation of phyla.</title>
        <authorList>
            <person name="Brown C.T."/>
            <person name="Hug L.A."/>
            <person name="Thomas B.C."/>
            <person name="Sharon I."/>
            <person name="Castelle C.J."/>
            <person name="Singh A."/>
            <person name="Wilkins M.J."/>
            <person name="Williams K.H."/>
            <person name="Banfield J.F."/>
        </authorList>
    </citation>
    <scope>NUCLEOTIDE SEQUENCE [LARGE SCALE GENOMIC DNA]</scope>
</reference>
<proteinExistence type="predicted"/>
<dbReference type="STRING" id="1618356.UU93_C0007G0025"/>
<keyword evidence="1 2" id="KW-0238">DNA-binding</keyword>
<dbReference type="SUPFAM" id="SSF47823">
    <property type="entry name" value="lambda integrase-like, N-terminal domain"/>
    <property type="match status" value="1"/>
</dbReference>
<feature type="transmembrane region" description="Helical" evidence="3">
    <location>
        <begin position="231"/>
        <end position="252"/>
    </location>
</feature>
<evidence type="ECO:0000313" key="5">
    <source>
        <dbReference type="EMBL" id="KKS32420.1"/>
    </source>
</evidence>
<feature type="domain" description="Core-binding (CB)" evidence="4">
    <location>
        <begin position="4"/>
        <end position="93"/>
    </location>
</feature>
<dbReference type="InterPro" id="IPR010998">
    <property type="entry name" value="Integrase_recombinase_N"/>
</dbReference>
<comment type="caution">
    <text evidence="5">The sequence shown here is derived from an EMBL/GenBank/DDBJ whole genome shotgun (WGS) entry which is preliminary data.</text>
</comment>
<keyword evidence="3" id="KW-0812">Transmembrane</keyword>
<evidence type="ECO:0000256" key="2">
    <source>
        <dbReference type="PROSITE-ProRule" id="PRU01248"/>
    </source>
</evidence>
<evidence type="ECO:0000313" key="6">
    <source>
        <dbReference type="Proteomes" id="UP000034160"/>
    </source>
</evidence>
<dbReference type="Gene3D" id="1.10.150.130">
    <property type="match status" value="1"/>
</dbReference>
<dbReference type="EMBL" id="LCCN01000007">
    <property type="protein sequence ID" value="KKS32420.1"/>
    <property type="molecule type" value="Genomic_DNA"/>
</dbReference>
<evidence type="ECO:0000259" key="4">
    <source>
        <dbReference type="PROSITE" id="PS51900"/>
    </source>
</evidence>
<sequence length="274" mass="31148">MNNITPIILQNSFLDQLSSHGLNGSTQKNYKSDITNFFVFLKESNLLSDSPNQSDIINQENVVTYKEWLLKSSPVPTVNRRLSTIRKFISFSYTSNFIPQDFSNQVFNISISPKVELSETEKLLKKYADYLSDHQISSNSIKNYLSDTKLYLTGNNTVNKSPATLKRYQSSIKKFKDWQNNVIDSAAFPKLLNMDTQTSIADQISIPPILPRTVFEEIYTAAPKNHRHQDVLVWILLIVSIFIVCVLSFIVIRSLNKNIPLIDPSPSIPTISVP</sequence>
<evidence type="ECO:0000256" key="3">
    <source>
        <dbReference type="SAM" id="Phobius"/>
    </source>
</evidence>
<dbReference type="AlphaFoldDB" id="A0A0G0Y6P0"/>
<protein>
    <recommendedName>
        <fullName evidence="4">Core-binding (CB) domain-containing protein</fullName>
    </recommendedName>
</protein>
<evidence type="ECO:0000256" key="1">
    <source>
        <dbReference type="ARBA" id="ARBA00023125"/>
    </source>
</evidence>
<name>A0A0G0Y6P0_9BACT</name>
<dbReference type="GO" id="GO:0003677">
    <property type="term" value="F:DNA binding"/>
    <property type="evidence" value="ECO:0007669"/>
    <property type="project" value="UniProtKB-UniRule"/>
</dbReference>
<dbReference type="Proteomes" id="UP000034160">
    <property type="component" value="Unassembled WGS sequence"/>
</dbReference>
<keyword evidence="3" id="KW-1133">Transmembrane helix</keyword>
<keyword evidence="3" id="KW-0472">Membrane</keyword>
<dbReference type="Pfam" id="PF02899">
    <property type="entry name" value="Phage_int_SAM_1"/>
    <property type="match status" value="1"/>
</dbReference>
<gene>
    <name evidence="5" type="ORF">UU93_C0007G0025</name>
</gene>
<accession>A0A0G0Y6P0</accession>
<dbReference type="InterPro" id="IPR004107">
    <property type="entry name" value="Integrase_SAM-like_N"/>
</dbReference>
<organism evidence="5 6">
    <name type="scientific">Candidatus Amesbacteria bacterium GW2011_GWA2_42_12</name>
    <dbReference type="NCBI Taxonomy" id="1618356"/>
    <lineage>
        <taxon>Bacteria</taxon>
        <taxon>Candidatus Amesiibacteriota</taxon>
    </lineage>
</organism>
<dbReference type="GO" id="GO:0015074">
    <property type="term" value="P:DNA integration"/>
    <property type="evidence" value="ECO:0007669"/>
    <property type="project" value="InterPro"/>
</dbReference>